<evidence type="ECO:0000256" key="1">
    <source>
        <dbReference type="SAM" id="SignalP"/>
    </source>
</evidence>
<evidence type="ECO:0000313" key="2">
    <source>
        <dbReference type="EMBL" id="KZE78762.1"/>
    </source>
</evidence>
<reference evidence="2 3" key="1">
    <citation type="submission" date="2016-01" db="EMBL/GenBank/DDBJ databases">
        <title>Whole genome sequencing of Myroides marinus L41.</title>
        <authorList>
            <person name="Hong K.W."/>
        </authorList>
    </citation>
    <scope>NUCLEOTIDE SEQUENCE [LARGE SCALE GENOMIC DNA]</scope>
    <source>
        <strain evidence="2 3">L41</strain>
    </source>
</reference>
<accession>A0A165R4T8</accession>
<evidence type="ECO:0000313" key="3">
    <source>
        <dbReference type="Proteomes" id="UP000076630"/>
    </source>
</evidence>
<dbReference type="Proteomes" id="UP000076630">
    <property type="component" value="Unassembled WGS sequence"/>
</dbReference>
<proteinExistence type="predicted"/>
<dbReference type="AlphaFoldDB" id="A0A165R4T8"/>
<evidence type="ECO:0008006" key="4">
    <source>
        <dbReference type="Google" id="ProtNLM"/>
    </source>
</evidence>
<dbReference type="EMBL" id="LQNU01000062">
    <property type="protein sequence ID" value="KZE78762.1"/>
    <property type="molecule type" value="Genomic_DNA"/>
</dbReference>
<keyword evidence="1" id="KW-0732">Signal</keyword>
<gene>
    <name evidence="2" type="ORF">AV926_11980</name>
</gene>
<dbReference type="RefSeq" id="WP_038987754.1">
    <property type="nucleotide sequence ID" value="NZ_JACAJP010000009.1"/>
</dbReference>
<dbReference type="OrthoDB" id="7433394at2"/>
<feature type="chain" id="PRO_5007865540" description="Outer membrane lipoprotein-sorting protein" evidence="1">
    <location>
        <begin position="21"/>
        <end position="252"/>
    </location>
</feature>
<sequence length="252" mass="28744">MKRLLAIVFLLVGVSGFSQESALSATAVEKVTSLIDLFENEDRDGIAKRVVYPLKRDYPLPDITTEFEFVSKFEQLFSPEFSAKISHSVIEEYTDMGWRGIMFDLGRMWINEEGNITKVYDQTEAEKKIRESLINADKKNLHKSVRKYFEPYAVIKVGDDIWRIDRKNAQVMRLTQWTAGKTMAEAPDAILEGTEDIQGTIRSRVLYFLDKRTKGTITILMDDLESNVPNQVSITIKDSAENETTLVGKSDN</sequence>
<comment type="caution">
    <text evidence="2">The sequence shown here is derived from an EMBL/GenBank/DDBJ whole genome shotgun (WGS) entry which is preliminary data.</text>
</comment>
<protein>
    <recommendedName>
        <fullName evidence="4">Outer membrane lipoprotein-sorting protein</fullName>
    </recommendedName>
</protein>
<organism evidence="2 3">
    <name type="scientific">Myroides marinus</name>
    <dbReference type="NCBI Taxonomy" id="703342"/>
    <lineage>
        <taxon>Bacteria</taxon>
        <taxon>Pseudomonadati</taxon>
        <taxon>Bacteroidota</taxon>
        <taxon>Flavobacteriia</taxon>
        <taxon>Flavobacteriales</taxon>
        <taxon>Flavobacteriaceae</taxon>
        <taxon>Myroides</taxon>
    </lineage>
</organism>
<feature type="signal peptide" evidence="1">
    <location>
        <begin position="1"/>
        <end position="20"/>
    </location>
</feature>
<name>A0A165R4T8_9FLAO</name>
<keyword evidence="3" id="KW-1185">Reference proteome</keyword>